<dbReference type="Gene3D" id="3.30.70.100">
    <property type="match status" value="1"/>
</dbReference>
<dbReference type="Pfam" id="PF07876">
    <property type="entry name" value="Dabb"/>
    <property type="match status" value="1"/>
</dbReference>
<comment type="caution">
    <text evidence="2">The sequence shown here is derived from an EMBL/GenBank/DDBJ whole genome shotgun (WGS) entry which is preliminary data.</text>
</comment>
<sequence length="101" mass="11579">MTITRVTMFKLNEEDIEKVLAQYEVMKADSAKDGKPYMVSVNARRIYDDPRNQGFTLASHTTFANLEDMKYYDEGDAAHDALRQVVKPLVKGPPMTVYWDS</sequence>
<evidence type="ECO:0000313" key="3">
    <source>
        <dbReference type="Proteomes" id="UP000799772"/>
    </source>
</evidence>
<accession>A0A9P4IMI6</accession>
<dbReference type="PROSITE" id="PS51502">
    <property type="entry name" value="S_R_A_B_BARREL"/>
    <property type="match status" value="1"/>
</dbReference>
<dbReference type="Proteomes" id="UP000799772">
    <property type="component" value="Unassembled WGS sequence"/>
</dbReference>
<keyword evidence="3" id="KW-1185">Reference proteome</keyword>
<dbReference type="InterPro" id="IPR013097">
    <property type="entry name" value="Dabb"/>
</dbReference>
<dbReference type="AlphaFoldDB" id="A0A9P4IMI6"/>
<evidence type="ECO:0000259" key="1">
    <source>
        <dbReference type="PROSITE" id="PS51502"/>
    </source>
</evidence>
<protein>
    <submittedName>
        <fullName evidence="2">Stress responsive A/B barrel domain-containing protein</fullName>
    </submittedName>
</protein>
<evidence type="ECO:0000313" key="2">
    <source>
        <dbReference type="EMBL" id="KAF2104271.1"/>
    </source>
</evidence>
<dbReference type="SMART" id="SM00886">
    <property type="entry name" value="Dabb"/>
    <property type="match status" value="1"/>
</dbReference>
<feature type="domain" description="Stress-response A/B barrel" evidence="1">
    <location>
        <begin position="3"/>
        <end position="101"/>
    </location>
</feature>
<reference evidence="2" key="1">
    <citation type="journal article" date="2020" name="Stud. Mycol.">
        <title>101 Dothideomycetes genomes: a test case for predicting lifestyles and emergence of pathogens.</title>
        <authorList>
            <person name="Haridas S."/>
            <person name="Albert R."/>
            <person name="Binder M."/>
            <person name="Bloem J."/>
            <person name="Labutti K."/>
            <person name="Salamov A."/>
            <person name="Andreopoulos B."/>
            <person name="Baker S."/>
            <person name="Barry K."/>
            <person name="Bills G."/>
            <person name="Bluhm B."/>
            <person name="Cannon C."/>
            <person name="Castanera R."/>
            <person name="Culley D."/>
            <person name="Daum C."/>
            <person name="Ezra D."/>
            <person name="Gonzalez J."/>
            <person name="Henrissat B."/>
            <person name="Kuo A."/>
            <person name="Liang C."/>
            <person name="Lipzen A."/>
            <person name="Lutzoni F."/>
            <person name="Magnuson J."/>
            <person name="Mondo S."/>
            <person name="Nolan M."/>
            <person name="Ohm R."/>
            <person name="Pangilinan J."/>
            <person name="Park H.-J."/>
            <person name="Ramirez L."/>
            <person name="Alfaro M."/>
            <person name="Sun H."/>
            <person name="Tritt A."/>
            <person name="Yoshinaga Y."/>
            <person name="Zwiers L.-H."/>
            <person name="Turgeon B."/>
            <person name="Goodwin S."/>
            <person name="Spatafora J."/>
            <person name="Crous P."/>
            <person name="Grigoriev I."/>
        </authorList>
    </citation>
    <scope>NUCLEOTIDE SEQUENCE</scope>
    <source>
        <strain evidence="2">CBS 133067</strain>
    </source>
</reference>
<dbReference type="InterPro" id="IPR011008">
    <property type="entry name" value="Dimeric_a/b-barrel"/>
</dbReference>
<dbReference type="EMBL" id="ML978121">
    <property type="protein sequence ID" value="KAF2104271.1"/>
    <property type="molecule type" value="Genomic_DNA"/>
</dbReference>
<proteinExistence type="predicted"/>
<dbReference type="SUPFAM" id="SSF54909">
    <property type="entry name" value="Dimeric alpha+beta barrel"/>
    <property type="match status" value="1"/>
</dbReference>
<gene>
    <name evidence="2" type="ORF">NA57DRAFT_70486</name>
</gene>
<dbReference type="OrthoDB" id="3830014at2759"/>
<organism evidence="2 3">
    <name type="scientific">Rhizodiscina lignyota</name>
    <dbReference type="NCBI Taxonomy" id="1504668"/>
    <lineage>
        <taxon>Eukaryota</taxon>
        <taxon>Fungi</taxon>
        <taxon>Dikarya</taxon>
        <taxon>Ascomycota</taxon>
        <taxon>Pezizomycotina</taxon>
        <taxon>Dothideomycetes</taxon>
        <taxon>Pleosporomycetidae</taxon>
        <taxon>Aulographales</taxon>
        <taxon>Rhizodiscinaceae</taxon>
        <taxon>Rhizodiscina</taxon>
    </lineage>
</organism>
<name>A0A9P4IMI6_9PEZI</name>